<comment type="cofactor">
    <cofactor evidence="8">
        <name>Ca(2+)</name>
        <dbReference type="ChEBI" id="CHEBI:29108"/>
    </cofactor>
    <text evidence="8">Can bind about 5 Ca(2+) ions per subunit.</text>
</comment>
<evidence type="ECO:0000256" key="2">
    <source>
        <dbReference type="ARBA" id="ARBA00022670"/>
    </source>
</evidence>
<feature type="binding site" evidence="8">
    <location>
        <position position="213"/>
    </location>
    <ligand>
        <name>Zn(2+)</name>
        <dbReference type="ChEBI" id="CHEBI:29105"/>
        <label>1</label>
    </ligand>
</feature>
<feature type="binding site" evidence="8">
    <location>
        <position position="178"/>
    </location>
    <ligand>
        <name>Ca(2+)</name>
        <dbReference type="ChEBI" id="CHEBI:29108"/>
        <label>2</label>
    </ligand>
</feature>
<dbReference type="PANTHER" id="PTHR10201:SF213">
    <property type="entry name" value="METALLOENDOPROTEINASE 2-MMP-LIKE"/>
    <property type="match status" value="1"/>
</dbReference>
<dbReference type="GO" id="GO:0030574">
    <property type="term" value="P:collagen catabolic process"/>
    <property type="evidence" value="ECO:0007669"/>
    <property type="project" value="TreeGrafter"/>
</dbReference>
<dbReference type="Pfam" id="PF01471">
    <property type="entry name" value="PG_binding_1"/>
    <property type="match status" value="1"/>
</dbReference>
<protein>
    <recommendedName>
        <fullName evidence="10">Peptidase metallopeptidase domain-containing protein</fullName>
    </recommendedName>
</protein>
<dbReference type="InterPro" id="IPR006026">
    <property type="entry name" value="Peptidase_Metallo"/>
</dbReference>
<comment type="caution">
    <text evidence="11">The sequence shown here is derived from an EMBL/GenBank/DDBJ whole genome shotgun (WGS) entry which is preliminary data.</text>
</comment>
<feature type="active site" evidence="7">
    <location>
        <position position="240"/>
    </location>
</feature>
<keyword evidence="6" id="KW-0482">Metalloprotease</keyword>
<feature type="binding site" evidence="8">
    <location>
        <position position="257"/>
    </location>
    <ligand>
        <name>Zn(2+)</name>
        <dbReference type="ChEBI" id="CHEBI:29105"/>
        <label>2</label>
        <note>catalytic</note>
    </ligand>
</feature>
<dbReference type="GO" id="GO:0008270">
    <property type="term" value="F:zinc ion binding"/>
    <property type="evidence" value="ECO:0007669"/>
    <property type="project" value="InterPro"/>
</dbReference>
<dbReference type="SMART" id="SM00235">
    <property type="entry name" value="ZnMc"/>
    <property type="match status" value="1"/>
</dbReference>
<evidence type="ECO:0000256" key="9">
    <source>
        <dbReference type="SAM" id="SignalP"/>
    </source>
</evidence>
<feature type="binding site" evidence="8">
    <location>
        <position position="188"/>
    </location>
    <ligand>
        <name>Zn(2+)</name>
        <dbReference type="ChEBI" id="CHEBI:29105"/>
        <label>1</label>
    </ligand>
</feature>
<comment type="similarity">
    <text evidence="1">Belongs to the peptidase M10A family. Matrix metalloproteinases (MMPs) subfamily.</text>
</comment>
<dbReference type="InterPro" id="IPR033739">
    <property type="entry name" value="M10A_MMP"/>
</dbReference>
<keyword evidence="2" id="KW-0645">Protease</keyword>
<evidence type="ECO:0000256" key="1">
    <source>
        <dbReference type="ARBA" id="ARBA00009614"/>
    </source>
</evidence>
<feature type="binding site" evidence="8">
    <location>
        <position position="198"/>
    </location>
    <ligand>
        <name>Ca(2+)</name>
        <dbReference type="ChEBI" id="CHEBI:29108"/>
        <label>3</label>
    </ligand>
</feature>
<dbReference type="InterPro" id="IPR024079">
    <property type="entry name" value="MetalloPept_cat_dom_sf"/>
</dbReference>
<evidence type="ECO:0000259" key="10">
    <source>
        <dbReference type="SMART" id="SM00235"/>
    </source>
</evidence>
<dbReference type="GO" id="GO:0004222">
    <property type="term" value="F:metalloendopeptidase activity"/>
    <property type="evidence" value="ECO:0007669"/>
    <property type="project" value="InterPro"/>
</dbReference>
<feature type="binding site" evidence="8">
    <location>
        <position position="218"/>
    </location>
    <ligand>
        <name>Ca(2+)</name>
        <dbReference type="ChEBI" id="CHEBI:29108"/>
        <label>3</label>
    </ligand>
</feature>
<dbReference type="InterPro" id="IPR001818">
    <property type="entry name" value="Pept_M10_metallopeptidase"/>
</dbReference>
<keyword evidence="9" id="KW-0732">Signal</keyword>
<feature type="binding site" evidence="8">
    <location>
        <position position="218"/>
    </location>
    <ligand>
        <name>Ca(2+)</name>
        <dbReference type="ChEBI" id="CHEBI:29108"/>
        <label>1</label>
    </ligand>
</feature>
<proteinExistence type="inferred from homology"/>
<dbReference type="AlphaFoldDB" id="A0AA88VKP5"/>
<organism evidence="11 12">
    <name type="scientific">Escallonia herrerae</name>
    <dbReference type="NCBI Taxonomy" id="1293975"/>
    <lineage>
        <taxon>Eukaryota</taxon>
        <taxon>Viridiplantae</taxon>
        <taxon>Streptophyta</taxon>
        <taxon>Embryophyta</taxon>
        <taxon>Tracheophyta</taxon>
        <taxon>Spermatophyta</taxon>
        <taxon>Magnoliopsida</taxon>
        <taxon>eudicotyledons</taxon>
        <taxon>Gunneridae</taxon>
        <taxon>Pentapetalae</taxon>
        <taxon>asterids</taxon>
        <taxon>campanulids</taxon>
        <taxon>Escalloniales</taxon>
        <taxon>Escalloniaceae</taxon>
        <taxon>Escallonia</taxon>
    </lineage>
</organism>
<feature type="binding site" evidence="8">
    <location>
        <position position="195"/>
    </location>
    <ligand>
        <name>Ca(2+)</name>
        <dbReference type="ChEBI" id="CHEBI:29108"/>
        <label>3</label>
    </ligand>
</feature>
<keyword evidence="12" id="KW-1185">Reference proteome</keyword>
<dbReference type="SUPFAM" id="SSF47090">
    <property type="entry name" value="PGBD-like"/>
    <property type="match status" value="1"/>
</dbReference>
<feature type="binding site" evidence="8">
    <location>
        <position position="239"/>
    </location>
    <ligand>
        <name>Zn(2+)</name>
        <dbReference type="ChEBI" id="CHEBI:29105"/>
        <label>2</label>
        <note>catalytic</note>
    </ligand>
</feature>
<evidence type="ECO:0000256" key="8">
    <source>
        <dbReference type="PIRSR" id="PIRSR621190-2"/>
    </source>
</evidence>
<feature type="chain" id="PRO_5041652505" description="Peptidase metallopeptidase domain-containing protein" evidence="9">
    <location>
        <begin position="26"/>
        <end position="283"/>
    </location>
</feature>
<keyword evidence="8" id="KW-0106">Calcium</keyword>
<gene>
    <name evidence="11" type="ORF">RJ639_010776</name>
</gene>
<dbReference type="EMBL" id="JAVXUP010001525">
    <property type="protein sequence ID" value="KAK3010600.1"/>
    <property type="molecule type" value="Genomic_DNA"/>
</dbReference>
<dbReference type="PRINTS" id="PR00138">
    <property type="entry name" value="MATRIXIN"/>
</dbReference>
<evidence type="ECO:0000256" key="4">
    <source>
        <dbReference type="ARBA" id="ARBA00022801"/>
    </source>
</evidence>
<name>A0AA88VKP5_9ASTE</name>
<dbReference type="Proteomes" id="UP001188597">
    <property type="component" value="Unassembled WGS sequence"/>
</dbReference>
<accession>A0AA88VKP5</accession>
<dbReference type="PANTHER" id="PTHR10201">
    <property type="entry name" value="MATRIX METALLOPROTEINASE"/>
    <property type="match status" value="1"/>
</dbReference>
<dbReference type="CDD" id="cd04278">
    <property type="entry name" value="ZnMc_MMP"/>
    <property type="match status" value="1"/>
</dbReference>
<dbReference type="GO" id="GO:0031012">
    <property type="term" value="C:extracellular matrix"/>
    <property type="evidence" value="ECO:0007669"/>
    <property type="project" value="InterPro"/>
</dbReference>
<dbReference type="InterPro" id="IPR021190">
    <property type="entry name" value="Pept_M10A"/>
</dbReference>
<keyword evidence="3 8" id="KW-0479">Metal-binding</keyword>
<feature type="domain" description="Peptidase metallopeptidase" evidence="10">
    <location>
        <begin position="126"/>
        <end position="283"/>
    </location>
</feature>
<keyword evidence="5 8" id="KW-0862">Zinc</keyword>
<evidence type="ECO:0000256" key="3">
    <source>
        <dbReference type="ARBA" id="ARBA00022723"/>
    </source>
</evidence>
<dbReference type="GO" id="GO:0006508">
    <property type="term" value="P:proteolysis"/>
    <property type="evidence" value="ECO:0007669"/>
    <property type="project" value="UniProtKB-KW"/>
</dbReference>
<dbReference type="Gene3D" id="3.40.390.10">
    <property type="entry name" value="Collagenase (Catalytic Domain)"/>
    <property type="match status" value="1"/>
</dbReference>
<feature type="binding site" evidence="8">
    <location>
        <position position="203"/>
    </location>
    <ligand>
        <name>Zn(2+)</name>
        <dbReference type="ChEBI" id="CHEBI:29105"/>
        <label>1</label>
    </ligand>
</feature>
<feature type="binding site" evidence="8">
    <location>
        <position position="190"/>
    </location>
    <ligand>
        <name>Zn(2+)</name>
        <dbReference type="ChEBI" id="CHEBI:29105"/>
        <label>1</label>
    </ligand>
</feature>
<feature type="binding site" evidence="8">
    <location>
        <position position="243"/>
    </location>
    <ligand>
        <name>Zn(2+)</name>
        <dbReference type="ChEBI" id="CHEBI:29105"/>
        <label>2</label>
        <note>catalytic</note>
    </ligand>
</feature>
<feature type="binding site" evidence="8">
    <location>
        <position position="215"/>
    </location>
    <ligand>
        <name>Ca(2+)</name>
        <dbReference type="ChEBI" id="CHEBI:29108"/>
        <label>3</label>
    </ligand>
</feature>
<evidence type="ECO:0000256" key="5">
    <source>
        <dbReference type="ARBA" id="ARBA00022833"/>
    </source>
</evidence>
<feature type="signal peptide" evidence="9">
    <location>
        <begin position="1"/>
        <end position="25"/>
    </location>
</feature>
<comment type="cofactor">
    <cofactor evidence="8">
        <name>Zn(2+)</name>
        <dbReference type="ChEBI" id="CHEBI:29105"/>
    </cofactor>
    <text evidence="8">Binds 2 Zn(2+) ions per subunit.</text>
</comment>
<evidence type="ECO:0000256" key="7">
    <source>
        <dbReference type="PIRSR" id="PIRSR621190-1"/>
    </source>
</evidence>
<keyword evidence="4" id="KW-0378">Hydrolase</keyword>
<dbReference type="InterPro" id="IPR002477">
    <property type="entry name" value="Peptidoglycan-bd-like"/>
</dbReference>
<dbReference type="InterPro" id="IPR036365">
    <property type="entry name" value="PGBD-like_sf"/>
</dbReference>
<evidence type="ECO:0000313" key="11">
    <source>
        <dbReference type="EMBL" id="KAK3010600.1"/>
    </source>
</evidence>
<dbReference type="Pfam" id="PF00413">
    <property type="entry name" value="Peptidase_M10"/>
    <property type="match status" value="1"/>
</dbReference>
<evidence type="ECO:0000256" key="6">
    <source>
        <dbReference type="ARBA" id="ARBA00023049"/>
    </source>
</evidence>
<feature type="binding site" evidence="8">
    <location>
        <position position="196"/>
    </location>
    <ligand>
        <name>Ca(2+)</name>
        <dbReference type="ChEBI" id="CHEBI:29108"/>
        <label>3</label>
    </ligand>
</feature>
<feature type="binding site" evidence="8">
    <location>
        <position position="249"/>
    </location>
    <ligand>
        <name>Zn(2+)</name>
        <dbReference type="ChEBI" id="CHEBI:29105"/>
        <label>2</label>
        <note>catalytic</note>
    </ligand>
</feature>
<dbReference type="GO" id="GO:0030198">
    <property type="term" value="P:extracellular matrix organization"/>
    <property type="evidence" value="ECO:0007669"/>
    <property type="project" value="TreeGrafter"/>
</dbReference>
<evidence type="ECO:0000313" key="12">
    <source>
        <dbReference type="Proteomes" id="UP001188597"/>
    </source>
</evidence>
<dbReference type="SUPFAM" id="SSF55486">
    <property type="entry name" value="Metalloproteases ('zincins'), catalytic domain"/>
    <property type="match status" value="1"/>
</dbReference>
<sequence length="283" mass="31495">MALKWSQLFSGTFLLILLLPLLSLGKEDKAKDEKHSSPFEFLEHLQGCHKGEEVKGLNELKKYLEKFGYLNYAHSKNQTHAKDDDFDDLLEAAMKTYQLNYHLKPTGTLDAQTVSKMMMSRSFFRGNPRWPAPKYHLTYGFLPGTNPNAMSPVARAFDAWASATHFSFSRSQDVASADIKIGFHSRDHGDGNPFDGPSGILAHAWAPQDGRFHYDADERWSVGPAPVAGEFDLQTVALHEIGHLLGLGHSEVEGAIMWSAIAPGSTKGLHEDDIQGIRVLYNV</sequence>
<reference evidence="11" key="1">
    <citation type="submission" date="2022-12" db="EMBL/GenBank/DDBJ databases">
        <title>Draft genome assemblies for two species of Escallonia (Escalloniales).</title>
        <authorList>
            <person name="Chanderbali A."/>
            <person name="Dervinis C."/>
            <person name="Anghel I."/>
            <person name="Soltis D."/>
            <person name="Soltis P."/>
            <person name="Zapata F."/>
        </authorList>
    </citation>
    <scope>NUCLEOTIDE SEQUENCE</scope>
    <source>
        <strain evidence="11">UCBG64.0493</strain>
        <tissue evidence="11">Leaf</tissue>
    </source>
</reference>